<gene>
    <name evidence="3" type="ORF">GCM10009844_19930</name>
</gene>
<proteinExistence type="predicted"/>
<keyword evidence="1" id="KW-0472">Membrane</keyword>
<evidence type="ECO:0000256" key="1">
    <source>
        <dbReference type="SAM" id="Phobius"/>
    </source>
</evidence>
<dbReference type="Proteomes" id="UP001501771">
    <property type="component" value="Unassembled WGS sequence"/>
</dbReference>
<dbReference type="InterPro" id="IPR055568">
    <property type="entry name" value="DUF7144"/>
</dbReference>
<keyword evidence="1" id="KW-0812">Transmembrane</keyword>
<feature type="transmembrane region" description="Helical" evidence="1">
    <location>
        <begin position="39"/>
        <end position="63"/>
    </location>
</feature>
<feature type="transmembrane region" description="Helical" evidence="1">
    <location>
        <begin position="111"/>
        <end position="131"/>
    </location>
</feature>
<comment type="caution">
    <text evidence="3">The sequence shown here is derived from an EMBL/GenBank/DDBJ whole genome shotgun (WGS) entry which is preliminary data.</text>
</comment>
<feature type="domain" description="DUF7144" evidence="2">
    <location>
        <begin position="39"/>
        <end position="153"/>
    </location>
</feature>
<evidence type="ECO:0000259" key="2">
    <source>
        <dbReference type="Pfam" id="PF23636"/>
    </source>
</evidence>
<accession>A0ABN2ZPH6</accession>
<reference evidence="3 4" key="1">
    <citation type="journal article" date="2019" name="Int. J. Syst. Evol. Microbiol.">
        <title>The Global Catalogue of Microorganisms (GCM) 10K type strain sequencing project: providing services to taxonomists for standard genome sequencing and annotation.</title>
        <authorList>
            <consortium name="The Broad Institute Genomics Platform"/>
            <consortium name="The Broad Institute Genome Sequencing Center for Infectious Disease"/>
            <person name="Wu L."/>
            <person name="Ma J."/>
        </authorList>
    </citation>
    <scope>NUCLEOTIDE SEQUENCE [LARGE SCALE GENOMIC DNA]</scope>
    <source>
        <strain evidence="3 4">JCM 16022</strain>
    </source>
</reference>
<dbReference type="RefSeq" id="WP_344150902.1">
    <property type="nucleotide sequence ID" value="NZ_BAAAQR010000005.1"/>
</dbReference>
<name>A0ABN2ZPH6_9ACTN</name>
<feature type="transmembrane region" description="Helical" evidence="1">
    <location>
        <begin position="83"/>
        <end position="104"/>
    </location>
</feature>
<feature type="transmembrane region" description="Helical" evidence="1">
    <location>
        <begin position="137"/>
        <end position="156"/>
    </location>
</feature>
<dbReference type="Pfam" id="PF23636">
    <property type="entry name" value="DUF7144"/>
    <property type="match status" value="1"/>
</dbReference>
<keyword evidence="4" id="KW-1185">Reference proteome</keyword>
<evidence type="ECO:0000313" key="4">
    <source>
        <dbReference type="Proteomes" id="UP001501771"/>
    </source>
</evidence>
<organism evidence="3 4">
    <name type="scientific">Nocardioides koreensis</name>
    <dbReference type="NCBI Taxonomy" id="433651"/>
    <lineage>
        <taxon>Bacteria</taxon>
        <taxon>Bacillati</taxon>
        <taxon>Actinomycetota</taxon>
        <taxon>Actinomycetes</taxon>
        <taxon>Propionibacteriales</taxon>
        <taxon>Nocardioidaceae</taxon>
        <taxon>Nocardioides</taxon>
    </lineage>
</organism>
<dbReference type="EMBL" id="BAAAQR010000005">
    <property type="protein sequence ID" value="GAA2145351.1"/>
    <property type="molecule type" value="Genomic_DNA"/>
</dbReference>
<sequence length="160" mass="17104">MTDYATQRQAAQLAQSAHAPRPARSPQAMASDYTGWAGWMTFAALMLMLAGSFHLVQGIVALVRDDYYPGRTADLAVDVSFTTWGWVLVLVGALAVLTGAFLLAGTMWARVVGTVIACTSAIVNFGFLAAYPFWSALVIGLDVLIVLALTVHGGAIRDRR</sequence>
<keyword evidence="1" id="KW-1133">Transmembrane helix</keyword>
<protein>
    <recommendedName>
        <fullName evidence="2">DUF7144 domain-containing protein</fullName>
    </recommendedName>
</protein>
<evidence type="ECO:0000313" key="3">
    <source>
        <dbReference type="EMBL" id="GAA2145351.1"/>
    </source>
</evidence>